<evidence type="ECO:0000256" key="8">
    <source>
        <dbReference type="ARBA" id="ARBA00023326"/>
    </source>
</evidence>
<dbReference type="AlphaFoldDB" id="A0A8F6ECH5"/>
<keyword evidence="5" id="KW-0136">Cellulose degradation</keyword>
<keyword evidence="6" id="KW-0119">Carbohydrate metabolism</keyword>
<dbReference type="EC" id="3.2.1.21" evidence="3 9"/>
<dbReference type="InterPro" id="IPR017736">
    <property type="entry name" value="Glyco_hydro_1_beta-glucosidase"/>
</dbReference>
<evidence type="ECO:0000256" key="4">
    <source>
        <dbReference type="ARBA" id="ARBA00022801"/>
    </source>
</evidence>
<dbReference type="GO" id="GO:0008422">
    <property type="term" value="F:beta-glucosidase activity"/>
    <property type="evidence" value="ECO:0007669"/>
    <property type="project" value="UniProtKB-EC"/>
</dbReference>
<dbReference type="Pfam" id="PF00232">
    <property type="entry name" value="Glyco_hydro_1"/>
    <property type="match status" value="1"/>
</dbReference>
<keyword evidence="8" id="KW-0624">Polysaccharide degradation</keyword>
<keyword evidence="7 9" id="KW-0326">Glycosidase</keyword>
<comment type="catalytic activity">
    <reaction evidence="1 9">
        <text>Hydrolysis of terminal, non-reducing beta-D-glucosyl residues with release of beta-D-glucose.</text>
        <dbReference type="EC" id="3.2.1.21"/>
    </reaction>
</comment>
<dbReference type="Proteomes" id="UP000292693">
    <property type="component" value="Unassembled WGS sequence"/>
</dbReference>
<dbReference type="EMBL" id="PKLL01000028">
    <property type="protein sequence ID" value="RZE15988.1"/>
    <property type="molecule type" value="Genomic_DNA"/>
</dbReference>
<name>A0A8F6ECH5_9ACTN</name>
<dbReference type="PANTHER" id="PTHR10353">
    <property type="entry name" value="GLYCOSYL HYDROLASE"/>
    <property type="match status" value="1"/>
</dbReference>
<organism evidence="10 11">
    <name type="scientific">Streptomyces albidoflavus</name>
    <dbReference type="NCBI Taxonomy" id="1886"/>
    <lineage>
        <taxon>Bacteria</taxon>
        <taxon>Bacillati</taxon>
        <taxon>Actinomycetota</taxon>
        <taxon>Actinomycetes</taxon>
        <taxon>Kitasatosporales</taxon>
        <taxon>Streptomycetaceae</taxon>
        <taxon>Streptomyces</taxon>
        <taxon>Streptomyces albidoflavus group</taxon>
    </lineage>
</organism>
<dbReference type="InterPro" id="IPR033132">
    <property type="entry name" value="GH_1_N_CS"/>
</dbReference>
<dbReference type="InterPro" id="IPR017853">
    <property type="entry name" value="GH"/>
</dbReference>
<dbReference type="NCBIfam" id="TIGR03356">
    <property type="entry name" value="BGL"/>
    <property type="match status" value="1"/>
</dbReference>
<dbReference type="GO" id="GO:0030245">
    <property type="term" value="P:cellulose catabolic process"/>
    <property type="evidence" value="ECO:0007669"/>
    <property type="project" value="UniProtKB-KW"/>
</dbReference>
<dbReference type="PRINTS" id="PR00131">
    <property type="entry name" value="GLHYDRLASE1"/>
</dbReference>
<proteinExistence type="inferred from homology"/>
<dbReference type="RefSeq" id="WP_049977539.1">
    <property type="nucleotide sequence ID" value="NZ_CP079112.1"/>
</dbReference>
<evidence type="ECO:0000313" key="10">
    <source>
        <dbReference type="EMBL" id="RZE15988.1"/>
    </source>
</evidence>
<gene>
    <name evidence="10" type="ORF">C0Q92_28970</name>
</gene>
<dbReference type="Gene3D" id="3.20.20.80">
    <property type="entry name" value="Glycosidases"/>
    <property type="match status" value="1"/>
</dbReference>
<protein>
    <recommendedName>
        <fullName evidence="3 9">Beta-glucosidase</fullName>
        <ecNumber evidence="3 9">3.2.1.21</ecNumber>
    </recommendedName>
</protein>
<evidence type="ECO:0000256" key="7">
    <source>
        <dbReference type="ARBA" id="ARBA00023295"/>
    </source>
</evidence>
<comment type="caution">
    <text evidence="10">The sequence shown here is derived from an EMBL/GenBank/DDBJ whole genome shotgun (WGS) entry which is preliminary data.</text>
</comment>
<sequence>MTTTDPAPLTAPAAPDLSGLPAGFTWGVATAAYQIEGAVAEDGRAPSIWDTFSHTPGKVAGGDTGDVACDHYHRWPEDLALMKRLGVDSYRLSIAWPRVHPQGDGPVNEAGLAFYDRLVDALLEAGITPNVTLYHWDLPQALQDRGGWPARETAEHFAAYASTVAERLGDRVSRWATLNEPLCSAWIGHLEGTMAPGLRDIDAAVKASYHLLLGHGLAAQAVRAASPHAKIGIVNNLSTVYAATDSEADQAAARRMDGHTNRWWLDPVHGRGFPADMREVYGVDLPERPGDLDTIAQRLDWIGLNYYFPAVVADDPDAPHPHIRTVRREGVPRTGMDWEIEAGGLEELLLRLTREYGAQSIHVTENGSAFPDTVAPDGSVHDPERTAYLQDHLAACARAARAGAPVDGYYAWSLLDNFEWAYGYDKRFGLVHVDYPTQRRTMKTSGHTYARLIEEFRRTR</sequence>
<dbReference type="InterPro" id="IPR001360">
    <property type="entry name" value="Glyco_hydro_1"/>
</dbReference>
<evidence type="ECO:0000256" key="5">
    <source>
        <dbReference type="ARBA" id="ARBA00023001"/>
    </source>
</evidence>
<reference evidence="10 11" key="1">
    <citation type="submission" date="2017-12" db="EMBL/GenBank/DDBJ databases">
        <title>Population genomics insights into the ecological differentiation and adaptive evolution in streptomycetes.</title>
        <authorList>
            <person name="Li Y."/>
            <person name="Huang Y."/>
        </authorList>
    </citation>
    <scope>NUCLEOTIDE SEQUENCE [LARGE SCALE GENOMIC DNA]</scope>
    <source>
        <strain evidence="10 11">NBRC 100770</strain>
    </source>
</reference>
<dbReference type="GO" id="GO:0005829">
    <property type="term" value="C:cytosol"/>
    <property type="evidence" value="ECO:0007669"/>
    <property type="project" value="TreeGrafter"/>
</dbReference>
<evidence type="ECO:0000256" key="2">
    <source>
        <dbReference type="ARBA" id="ARBA00010838"/>
    </source>
</evidence>
<evidence type="ECO:0000256" key="9">
    <source>
        <dbReference type="RuleBase" id="RU361175"/>
    </source>
</evidence>
<evidence type="ECO:0000256" key="1">
    <source>
        <dbReference type="ARBA" id="ARBA00000448"/>
    </source>
</evidence>
<dbReference type="FunFam" id="3.20.20.80:FF:000004">
    <property type="entry name" value="Beta-glucosidase 6-phospho-beta-glucosidase"/>
    <property type="match status" value="1"/>
</dbReference>
<dbReference type="PANTHER" id="PTHR10353:SF36">
    <property type="entry name" value="LP05116P"/>
    <property type="match status" value="1"/>
</dbReference>
<keyword evidence="4 9" id="KW-0378">Hydrolase</keyword>
<dbReference type="PROSITE" id="PS00653">
    <property type="entry name" value="GLYCOSYL_HYDROL_F1_2"/>
    <property type="match status" value="1"/>
</dbReference>
<dbReference type="SUPFAM" id="SSF51445">
    <property type="entry name" value="(Trans)glycosidases"/>
    <property type="match status" value="1"/>
</dbReference>
<accession>A0A8F6ECH5</accession>
<comment type="similarity">
    <text evidence="2 9">Belongs to the glycosyl hydrolase 1 family.</text>
</comment>
<evidence type="ECO:0000313" key="11">
    <source>
        <dbReference type="Proteomes" id="UP000292693"/>
    </source>
</evidence>
<evidence type="ECO:0000256" key="3">
    <source>
        <dbReference type="ARBA" id="ARBA00012744"/>
    </source>
</evidence>
<evidence type="ECO:0000256" key="6">
    <source>
        <dbReference type="ARBA" id="ARBA00023277"/>
    </source>
</evidence>